<dbReference type="EMBL" id="CAKKNE010000002">
    <property type="protein sequence ID" value="CAH0369369.1"/>
    <property type="molecule type" value="Genomic_DNA"/>
</dbReference>
<organism evidence="3 4">
    <name type="scientific">Pelagomonas calceolata</name>
    <dbReference type="NCBI Taxonomy" id="35677"/>
    <lineage>
        <taxon>Eukaryota</taxon>
        <taxon>Sar</taxon>
        <taxon>Stramenopiles</taxon>
        <taxon>Ochrophyta</taxon>
        <taxon>Pelagophyceae</taxon>
        <taxon>Pelagomonadales</taxon>
        <taxon>Pelagomonadaceae</taxon>
        <taxon>Pelagomonas</taxon>
    </lineage>
</organism>
<evidence type="ECO:0000313" key="3">
    <source>
        <dbReference type="EMBL" id="CAH0369369.1"/>
    </source>
</evidence>
<accession>A0A8J2WVU4</accession>
<gene>
    <name evidence="3" type="ORF">PECAL_2P24900</name>
</gene>
<dbReference type="InterPro" id="IPR001005">
    <property type="entry name" value="SANT/Myb"/>
</dbReference>
<dbReference type="SUPFAM" id="SSF46689">
    <property type="entry name" value="Homeodomain-like"/>
    <property type="match status" value="1"/>
</dbReference>
<evidence type="ECO:0000256" key="1">
    <source>
        <dbReference type="SAM" id="MobiDB-lite"/>
    </source>
</evidence>
<protein>
    <recommendedName>
        <fullName evidence="2">Myb-like domain-containing protein</fullName>
    </recommendedName>
</protein>
<comment type="caution">
    <text evidence="3">The sequence shown here is derived from an EMBL/GenBank/DDBJ whole genome shotgun (WGS) entry which is preliminary data.</text>
</comment>
<feature type="domain" description="Myb-like" evidence="2">
    <location>
        <begin position="95"/>
        <end position="143"/>
    </location>
</feature>
<evidence type="ECO:0000259" key="2">
    <source>
        <dbReference type="SMART" id="SM00717"/>
    </source>
</evidence>
<dbReference type="CDD" id="cd00167">
    <property type="entry name" value="SANT"/>
    <property type="match status" value="1"/>
</dbReference>
<sequence>MLAARRRPGKLPEGFYAAAEKEADRAMHTAVRKESRPRPRPLSNKTDWSHAKIKIGPRHQASLPRLDRRRPPPAEGRGGSFVEDPAALEREMAIRGKDWSPETSQKFERAVRKYGDDLDKIRKSVGTRLRRVVARYFLVVGDPDPNTDDEDDAGIIAVDEDESRLVAEFLEELRRGLGPTAHAEALATLRRYDQGLLSEKQVARSMDRLFARGRDDDLRDAFRYFLPAELAV</sequence>
<name>A0A8J2WVU4_9STRA</name>
<feature type="compositionally biased region" description="Basic and acidic residues" evidence="1">
    <location>
        <begin position="19"/>
        <end position="37"/>
    </location>
</feature>
<keyword evidence="4" id="KW-1185">Reference proteome</keyword>
<dbReference type="InterPro" id="IPR009057">
    <property type="entry name" value="Homeodomain-like_sf"/>
</dbReference>
<proteinExistence type="predicted"/>
<evidence type="ECO:0000313" key="4">
    <source>
        <dbReference type="Proteomes" id="UP000789595"/>
    </source>
</evidence>
<dbReference type="Proteomes" id="UP000789595">
    <property type="component" value="Unassembled WGS sequence"/>
</dbReference>
<dbReference type="AlphaFoldDB" id="A0A8J2WVU4"/>
<dbReference type="SMART" id="SM00717">
    <property type="entry name" value="SANT"/>
    <property type="match status" value="1"/>
</dbReference>
<feature type="region of interest" description="Disordered" evidence="1">
    <location>
        <begin position="1"/>
        <end position="86"/>
    </location>
</feature>
<reference evidence="3" key="1">
    <citation type="submission" date="2021-11" db="EMBL/GenBank/DDBJ databases">
        <authorList>
            <consortium name="Genoscope - CEA"/>
            <person name="William W."/>
        </authorList>
    </citation>
    <scope>NUCLEOTIDE SEQUENCE</scope>
</reference>